<evidence type="ECO:0000313" key="2">
    <source>
        <dbReference type="EMBL" id="KJX99420.1"/>
    </source>
</evidence>
<dbReference type="EMBL" id="LAFY01000351">
    <property type="protein sequence ID" value="KJX99420.1"/>
    <property type="molecule type" value="Genomic_DNA"/>
</dbReference>
<evidence type="ECO:0000313" key="3">
    <source>
        <dbReference type="Proteomes" id="UP000033647"/>
    </source>
</evidence>
<organism evidence="2 3">
    <name type="scientific">Zymoseptoria brevis</name>
    <dbReference type="NCBI Taxonomy" id="1047168"/>
    <lineage>
        <taxon>Eukaryota</taxon>
        <taxon>Fungi</taxon>
        <taxon>Dikarya</taxon>
        <taxon>Ascomycota</taxon>
        <taxon>Pezizomycotina</taxon>
        <taxon>Dothideomycetes</taxon>
        <taxon>Dothideomycetidae</taxon>
        <taxon>Mycosphaerellales</taxon>
        <taxon>Mycosphaerellaceae</taxon>
        <taxon>Zymoseptoria</taxon>
    </lineage>
</organism>
<proteinExistence type="predicted"/>
<keyword evidence="3" id="KW-1185">Reference proteome</keyword>
<sequence>MRDVPTSTRKATGSTTRTSGIQNLSREASLRLIESCDTSRALILLMNPDNEGERDKMYGWNFLNLLQSSESTIEFHRGSCSTDAAQVFTWIELAMSFIKASITLGTPENLRKVPSTVGGLKWFITAAKLPADVFDRRYLDTFFGRASENAAAQPSPVGRLSADKAAKLKRKKLEDKNRSIMLEKTLNPPYWG</sequence>
<evidence type="ECO:0000256" key="1">
    <source>
        <dbReference type="SAM" id="MobiDB-lite"/>
    </source>
</evidence>
<comment type="caution">
    <text evidence="2">The sequence shown here is derived from an EMBL/GenBank/DDBJ whole genome shotgun (WGS) entry which is preliminary data.</text>
</comment>
<gene>
    <name evidence="2" type="ORF">TI39_contig359g00001</name>
</gene>
<name>A0A0F4GTA8_9PEZI</name>
<dbReference type="OrthoDB" id="5288177at2759"/>
<dbReference type="Proteomes" id="UP000033647">
    <property type="component" value="Unassembled WGS sequence"/>
</dbReference>
<dbReference type="STRING" id="1047168.A0A0F4GTA8"/>
<reference evidence="2 3" key="1">
    <citation type="submission" date="2015-03" db="EMBL/GenBank/DDBJ databases">
        <title>RNA-seq based gene annotation and comparative genomics of four Zymoseptoria species reveal species-specific pathogenicity related genes and transposable element activity.</title>
        <authorList>
            <person name="Grandaubert J."/>
            <person name="Bhattacharyya A."/>
            <person name="Stukenbrock E.H."/>
        </authorList>
    </citation>
    <scope>NUCLEOTIDE SEQUENCE [LARGE SCALE GENOMIC DNA]</scope>
    <source>
        <strain evidence="2 3">Zb18110</strain>
    </source>
</reference>
<accession>A0A0F4GTA8</accession>
<protein>
    <submittedName>
        <fullName evidence="2">Uncharacterized protein</fullName>
    </submittedName>
</protein>
<dbReference type="AlphaFoldDB" id="A0A0F4GTA8"/>
<feature type="region of interest" description="Disordered" evidence="1">
    <location>
        <begin position="1"/>
        <end position="20"/>
    </location>
</feature>